<gene>
    <name evidence="1" type="ORF">O1611_g2770</name>
</gene>
<organism evidence="1 2">
    <name type="scientific">Lasiodiplodia mahajangana</name>
    <dbReference type="NCBI Taxonomy" id="1108764"/>
    <lineage>
        <taxon>Eukaryota</taxon>
        <taxon>Fungi</taxon>
        <taxon>Dikarya</taxon>
        <taxon>Ascomycota</taxon>
        <taxon>Pezizomycotina</taxon>
        <taxon>Dothideomycetes</taxon>
        <taxon>Dothideomycetes incertae sedis</taxon>
        <taxon>Botryosphaeriales</taxon>
        <taxon>Botryosphaeriaceae</taxon>
        <taxon>Lasiodiplodia</taxon>
    </lineage>
</organism>
<evidence type="ECO:0000313" key="1">
    <source>
        <dbReference type="EMBL" id="KAJ8130857.1"/>
    </source>
</evidence>
<keyword evidence="2" id="KW-1185">Reference proteome</keyword>
<protein>
    <submittedName>
        <fullName evidence="1">Uncharacterized protein</fullName>
    </submittedName>
</protein>
<sequence>MNSSLPPFSFYVNLPVGGAALLLVFFLVHVPKNGSAVPVTPLELFLQLDFIGLVAIIGSLVSLTLALQWGGTTKPWSDGDVVACLVVWIVLTIVFVVIQLFQRDRAMIPLRLIANRTVWANCIYVFVINGPNFLLIYYLPIYFQSIVGDNAIESGTDILPAVAFFAVGCLSSGWLIGKLRYWQPFMTIGSLLSVIGSALIYRLDINTSRAWYLGSQVIFGFGAGSSSQVPMIAVQAFSQPGDVESATGIVLSIFSNQLLDALPRLAPTVDAAAVLATGAGDIRHVFAGEVLDGVLKSYMVGLKAVFAFSLATAAFSVLVSLLAPMKKLPAVKTQQQSVISGDSEKAVLSA</sequence>
<comment type="caution">
    <text evidence="1">The sequence shown here is derived from an EMBL/GenBank/DDBJ whole genome shotgun (WGS) entry which is preliminary data.</text>
</comment>
<name>A0ACC2JUC3_9PEZI</name>
<evidence type="ECO:0000313" key="2">
    <source>
        <dbReference type="Proteomes" id="UP001153332"/>
    </source>
</evidence>
<reference evidence="1" key="1">
    <citation type="submission" date="2022-12" db="EMBL/GenBank/DDBJ databases">
        <title>Genome Sequence of Lasiodiplodia mahajangana.</title>
        <authorList>
            <person name="Buettner E."/>
        </authorList>
    </citation>
    <scope>NUCLEOTIDE SEQUENCE</scope>
    <source>
        <strain evidence="1">VT137</strain>
    </source>
</reference>
<accession>A0ACC2JUC3</accession>
<dbReference type="EMBL" id="JAPUUL010000408">
    <property type="protein sequence ID" value="KAJ8130857.1"/>
    <property type="molecule type" value="Genomic_DNA"/>
</dbReference>
<proteinExistence type="predicted"/>
<dbReference type="Proteomes" id="UP001153332">
    <property type="component" value="Unassembled WGS sequence"/>
</dbReference>